<feature type="compositionally biased region" description="Polar residues" evidence="1">
    <location>
        <begin position="59"/>
        <end position="68"/>
    </location>
</feature>
<feature type="compositionally biased region" description="Basic and acidic residues" evidence="1">
    <location>
        <begin position="347"/>
        <end position="360"/>
    </location>
</feature>
<feature type="compositionally biased region" description="Basic and acidic residues" evidence="1">
    <location>
        <begin position="685"/>
        <end position="695"/>
    </location>
</feature>
<feature type="region of interest" description="Disordered" evidence="1">
    <location>
        <begin position="1"/>
        <end position="21"/>
    </location>
</feature>
<feature type="compositionally biased region" description="Basic and acidic residues" evidence="1">
    <location>
        <begin position="399"/>
        <end position="432"/>
    </location>
</feature>
<dbReference type="EMBL" id="JAUBYV010000002">
    <property type="protein sequence ID" value="KAK2628410.1"/>
    <property type="molecule type" value="Genomic_DNA"/>
</dbReference>
<feature type="compositionally biased region" description="Polar residues" evidence="1">
    <location>
        <begin position="445"/>
        <end position="455"/>
    </location>
</feature>
<organism evidence="2 3">
    <name type="scientific">Diplocarpon rosae</name>
    <dbReference type="NCBI Taxonomy" id="946125"/>
    <lineage>
        <taxon>Eukaryota</taxon>
        <taxon>Fungi</taxon>
        <taxon>Dikarya</taxon>
        <taxon>Ascomycota</taxon>
        <taxon>Pezizomycotina</taxon>
        <taxon>Leotiomycetes</taxon>
        <taxon>Helotiales</taxon>
        <taxon>Drepanopezizaceae</taxon>
        <taxon>Diplocarpon</taxon>
    </lineage>
</organism>
<feature type="compositionally biased region" description="Basic and acidic residues" evidence="1">
    <location>
        <begin position="462"/>
        <end position="483"/>
    </location>
</feature>
<feature type="compositionally biased region" description="Basic and acidic residues" evidence="1">
    <location>
        <begin position="279"/>
        <end position="289"/>
    </location>
</feature>
<evidence type="ECO:0000313" key="3">
    <source>
        <dbReference type="Proteomes" id="UP001285354"/>
    </source>
</evidence>
<gene>
    <name evidence="2" type="ORF">QTJ16_001513</name>
</gene>
<feature type="compositionally biased region" description="Basic and acidic residues" evidence="1">
    <location>
        <begin position="615"/>
        <end position="646"/>
    </location>
</feature>
<keyword evidence="3" id="KW-1185">Reference proteome</keyword>
<feature type="region of interest" description="Disordered" evidence="1">
    <location>
        <begin position="45"/>
        <end position="73"/>
    </location>
</feature>
<protein>
    <submittedName>
        <fullName evidence="2">Uncharacterized protein</fullName>
    </submittedName>
</protein>
<comment type="caution">
    <text evidence="2">The sequence shown here is derived from an EMBL/GenBank/DDBJ whole genome shotgun (WGS) entry which is preliminary data.</text>
</comment>
<feature type="compositionally biased region" description="Basic and acidic residues" evidence="1">
    <location>
        <begin position="710"/>
        <end position="737"/>
    </location>
</feature>
<dbReference type="AlphaFoldDB" id="A0AAD9WEI3"/>
<evidence type="ECO:0000256" key="1">
    <source>
        <dbReference type="SAM" id="MobiDB-lite"/>
    </source>
</evidence>
<proteinExistence type="predicted"/>
<feature type="compositionally biased region" description="Polar residues" evidence="1">
    <location>
        <begin position="290"/>
        <end position="301"/>
    </location>
</feature>
<feature type="region of interest" description="Disordered" evidence="1">
    <location>
        <begin position="278"/>
        <end position="310"/>
    </location>
</feature>
<feature type="compositionally biased region" description="Acidic residues" evidence="1">
    <location>
        <begin position="484"/>
        <end position="493"/>
    </location>
</feature>
<reference evidence="2" key="1">
    <citation type="submission" date="2023-06" db="EMBL/GenBank/DDBJ databases">
        <title>Draft genome of Marssonina rosae.</title>
        <authorList>
            <person name="Cheng Q."/>
        </authorList>
    </citation>
    <scope>NUCLEOTIDE SEQUENCE</scope>
    <source>
        <strain evidence="2">R4</strain>
    </source>
</reference>
<name>A0AAD9WEI3_9HELO</name>
<dbReference type="Proteomes" id="UP001285354">
    <property type="component" value="Unassembled WGS sequence"/>
</dbReference>
<accession>A0AAD9WEI3</accession>
<feature type="compositionally biased region" description="Basic and acidic residues" evidence="1">
    <location>
        <begin position="654"/>
        <end position="673"/>
    </location>
</feature>
<evidence type="ECO:0000313" key="2">
    <source>
        <dbReference type="EMBL" id="KAK2628410.1"/>
    </source>
</evidence>
<feature type="compositionally biased region" description="Basic and acidic residues" evidence="1">
    <location>
        <begin position="367"/>
        <end position="380"/>
    </location>
</feature>
<feature type="compositionally biased region" description="Basic and acidic residues" evidence="1">
    <location>
        <begin position="559"/>
        <end position="607"/>
    </location>
</feature>
<feature type="region of interest" description="Disordered" evidence="1">
    <location>
        <begin position="347"/>
        <end position="673"/>
    </location>
</feature>
<feature type="compositionally biased region" description="Polar residues" evidence="1">
    <location>
        <begin position="529"/>
        <end position="539"/>
    </location>
</feature>
<feature type="region of interest" description="Disordered" evidence="1">
    <location>
        <begin position="685"/>
        <end position="747"/>
    </location>
</feature>
<sequence>MEEINGTAQAVPATPPPNFRNVFHHGQPLRDWPALFSRTQLTAAGSGVMPPPAQIQDPRVSNQQSSPDSWELSEKTAWSSATETFVKRQLISHGLFEPPRTQADHAKIRAIYDAFYEAAKFSGVKLQKYDQRLRQLFTHKLIDIKRDMLAKGETVRMPEGNVVLRGAKLVGRGQSHVLGGLLPMTTLGANAVEMEEECKRPATLPPSETFSMNPGNASASPPAATVLSSDKHNDSIKLWNVMASDAQAAFFRHILRSAKSRKSLAREWNEFCAEIMSGEDGKPESRDSHSATSLEQGTTVKTLADEEEERKPLDVKEIIAQKTKELRAKRAERERAAAEAQVLALKREEDRESRDAEVEKSRRKRLEKMMHDERVMDSRRTSLFKRGSEAQAETARSNKIQDETDEDRDHMEYREERVSGDNERSCNTRGKAENGVARGLEKVSEQQNRPCTHVSQSQTEEEQQREKELQQDRPDIKKARTEAGEEIPGEEEAEVRKNVQAQGADKRLANERGQAIRQEMETPGAKHTAGTNEGQQAQRSEPGEEMNAAGGQTDSSRQQSERAQEEAAEVQSEREERARAEANRLRLAKESRDRKEQHSRQIQKARDFASTLSNERADREAERARVEAARVVKSESEARERNELHGRQVQQARNEAHRLQKEKELKEERVRKAQEVERVYAEARRLQKEKEERVKSIPAGREIAQAPIEPRADKAHRDDAVLHIKRRIEEPETDSRWPKRQSCNGRR</sequence>